<dbReference type="InterPro" id="IPR011663">
    <property type="entry name" value="UTRA"/>
</dbReference>
<dbReference type="FunFam" id="1.10.10.10:FF:000079">
    <property type="entry name" value="GntR family transcriptional regulator"/>
    <property type="match status" value="1"/>
</dbReference>
<dbReference type="PROSITE" id="PS50949">
    <property type="entry name" value="HTH_GNTR"/>
    <property type="match status" value="1"/>
</dbReference>
<dbReference type="CDD" id="cd07377">
    <property type="entry name" value="WHTH_GntR"/>
    <property type="match status" value="1"/>
</dbReference>
<dbReference type="InterPro" id="IPR050679">
    <property type="entry name" value="Bact_HTH_transcr_reg"/>
</dbReference>
<dbReference type="GO" id="GO:0003700">
    <property type="term" value="F:DNA-binding transcription factor activity"/>
    <property type="evidence" value="ECO:0007669"/>
    <property type="project" value="InterPro"/>
</dbReference>
<keyword evidence="3" id="KW-0804">Transcription</keyword>
<feature type="domain" description="HTH gntR-type" evidence="4">
    <location>
        <begin position="10"/>
        <end position="78"/>
    </location>
</feature>
<dbReference type="SMART" id="SM00345">
    <property type="entry name" value="HTH_GNTR"/>
    <property type="match status" value="1"/>
</dbReference>
<sequence length="247" mass="29223">MDKISKDKPTPLYYQLKELLRQKIETDELTPGDRLPVERELCEKHDISRMTARKAIMALVNEGLVYREQGRGTFVAEPEPKMKHELSRLKGFTKEMKEKGLEIETKILLFELKEATKGIKDYLKILNENTKVIKMRRLRIVENEPFAIETVWVPYYLCPNLSKEKVAGSSLYEIFQQDYNYELDHAKQTVEPIMLSEYESDLLKVSEKDLALLYRRKTYLSDNKIIEYVKSVYRTDKYKHEVILNNF</sequence>
<dbReference type="HOGENOM" id="CLU_063236_8_2_9"/>
<dbReference type="GO" id="GO:0045892">
    <property type="term" value="P:negative regulation of DNA-templated transcription"/>
    <property type="evidence" value="ECO:0007669"/>
    <property type="project" value="TreeGrafter"/>
</dbReference>
<dbReference type="InterPro" id="IPR036390">
    <property type="entry name" value="WH_DNA-bd_sf"/>
</dbReference>
<dbReference type="eggNOG" id="COG2188">
    <property type="taxonomic scope" value="Bacteria"/>
</dbReference>
<dbReference type="Pfam" id="PF00392">
    <property type="entry name" value="GntR"/>
    <property type="match status" value="1"/>
</dbReference>
<dbReference type="InterPro" id="IPR000524">
    <property type="entry name" value="Tscrpt_reg_HTH_GntR"/>
</dbReference>
<dbReference type="RefSeq" id="WP_015326481.1">
    <property type="nucleotide sequence ID" value="NC_019978.1"/>
</dbReference>
<dbReference type="Gene3D" id="1.10.10.10">
    <property type="entry name" value="Winged helix-like DNA-binding domain superfamily/Winged helix DNA-binding domain"/>
    <property type="match status" value="1"/>
</dbReference>
<keyword evidence="6" id="KW-1185">Reference proteome</keyword>
<dbReference type="EMBL" id="CP003359">
    <property type="protein sequence ID" value="AGB40756.1"/>
    <property type="molecule type" value="Genomic_DNA"/>
</dbReference>
<dbReference type="OrthoDB" id="457376at2"/>
<accession>L0K6V7</accession>
<dbReference type="Gene3D" id="3.40.1410.10">
    <property type="entry name" value="Chorismate lyase-like"/>
    <property type="match status" value="1"/>
</dbReference>
<dbReference type="Proteomes" id="UP000010880">
    <property type="component" value="Chromosome"/>
</dbReference>
<organism evidence="5 6">
    <name type="scientific">Halobacteroides halobius (strain ATCC 35273 / DSM 5150 / MD-1)</name>
    <dbReference type="NCBI Taxonomy" id="748449"/>
    <lineage>
        <taxon>Bacteria</taxon>
        <taxon>Bacillati</taxon>
        <taxon>Bacillota</taxon>
        <taxon>Clostridia</taxon>
        <taxon>Halanaerobiales</taxon>
        <taxon>Halobacteroidaceae</taxon>
        <taxon>Halobacteroides</taxon>
    </lineage>
</organism>
<evidence type="ECO:0000259" key="4">
    <source>
        <dbReference type="PROSITE" id="PS50949"/>
    </source>
</evidence>
<dbReference type="SUPFAM" id="SSF64288">
    <property type="entry name" value="Chorismate lyase-like"/>
    <property type="match status" value="1"/>
</dbReference>
<keyword evidence="2" id="KW-0238">DNA-binding</keyword>
<dbReference type="PRINTS" id="PR00035">
    <property type="entry name" value="HTHGNTR"/>
</dbReference>
<evidence type="ECO:0000313" key="5">
    <source>
        <dbReference type="EMBL" id="AGB40756.1"/>
    </source>
</evidence>
<dbReference type="SUPFAM" id="SSF46785">
    <property type="entry name" value="Winged helix' DNA-binding domain"/>
    <property type="match status" value="1"/>
</dbReference>
<dbReference type="Pfam" id="PF07702">
    <property type="entry name" value="UTRA"/>
    <property type="match status" value="1"/>
</dbReference>
<protein>
    <submittedName>
        <fullName evidence="5">Transcriptional regulator</fullName>
    </submittedName>
</protein>
<evidence type="ECO:0000313" key="6">
    <source>
        <dbReference type="Proteomes" id="UP000010880"/>
    </source>
</evidence>
<evidence type="ECO:0000256" key="1">
    <source>
        <dbReference type="ARBA" id="ARBA00023015"/>
    </source>
</evidence>
<name>L0K6V7_HALHC</name>
<dbReference type="SMART" id="SM00866">
    <property type="entry name" value="UTRA"/>
    <property type="match status" value="1"/>
</dbReference>
<gene>
    <name evidence="5" type="ordered locus">Halha_0784</name>
</gene>
<dbReference type="PANTHER" id="PTHR44846:SF1">
    <property type="entry name" value="MANNOSYL-D-GLYCERATE TRANSPORT_METABOLISM SYSTEM REPRESSOR MNGR-RELATED"/>
    <property type="match status" value="1"/>
</dbReference>
<proteinExistence type="predicted"/>
<dbReference type="PANTHER" id="PTHR44846">
    <property type="entry name" value="MANNOSYL-D-GLYCERATE TRANSPORT/METABOLISM SYSTEM REPRESSOR MNGR-RELATED"/>
    <property type="match status" value="1"/>
</dbReference>
<keyword evidence="1" id="KW-0805">Transcription regulation</keyword>
<dbReference type="InterPro" id="IPR036388">
    <property type="entry name" value="WH-like_DNA-bd_sf"/>
</dbReference>
<reference evidence="6" key="1">
    <citation type="submission" date="2012-02" db="EMBL/GenBank/DDBJ databases">
        <title>The complete genome of Halobacteroides halobius DSM 5150.</title>
        <authorList>
            <person name="Lucas S."/>
            <person name="Copeland A."/>
            <person name="Lapidus A."/>
            <person name="Glavina del Rio T."/>
            <person name="Dalin E."/>
            <person name="Tice H."/>
            <person name="Bruce D."/>
            <person name="Goodwin L."/>
            <person name="Pitluck S."/>
            <person name="Peters L."/>
            <person name="Mikhailova N."/>
            <person name="Gu W."/>
            <person name="Kyrpides N."/>
            <person name="Mavromatis K."/>
            <person name="Ivanova N."/>
            <person name="Brettin T."/>
            <person name="Detter J.C."/>
            <person name="Han C."/>
            <person name="Larimer F."/>
            <person name="Land M."/>
            <person name="Hauser L."/>
            <person name="Markowitz V."/>
            <person name="Cheng J.-F."/>
            <person name="Hugenholtz P."/>
            <person name="Woyke T."/>
            <person name="Wu D."/>
            <person name="Tindall B."/>
            <person name="Pomrenke H."/>
            <person name="Brambilla E."/>
            <person name="Klenk H.-P."/>
            <person name="Eisen J.A."/>
        </authorList>
    </citation>
    <scope>NUCLEOTIDE SEQUENCE [LARGE SCALE GENOMIC DNA]</scope>
    <source>
        <strain evidence="6">ATCC 35273 / DSM 5150 / MD-1</strain>
    </source>
</reference>
<dbReference type="STRING" id="748449.Halha_0784"/>
<dbReference type="GO" id="GO:0003677">
    <property type="term" value="F:DNA binding"/>
    <property type="evidence" value="ECO:0007669"/>
    <property type="project" value="UniProtKB-KW"/>
</dbReference>
<evidence type="ECO:0000256" key="2">
    <source>
        <dbReference type="ARBA" id="ARBA00023125"/>
    </source>
</evidence>
<dbReference type="InterPro" id="IPR028978">
    <property type="entry name" value="Chorismate_lyase_/UTRA_dom_sf"/>
</dbReference>
<dbReference type="KEGG" id="hhl:Halha_0784"/>
<dbReference type="AlphaFoldDB" id="L0K6V7"/>
<evidence type="ECO:0000256" key="3">
    <source>
        <dbReference type="ARBA" id="ARBA00023163"/>
    </source>
</evidence>